<sequence>MVPQNNLASLTPQGIPLILPTDCFTADPVNSFTDDTEQFAELNGVKAQSVRKRYAQTGSYFGIQPLKLANRRLKWPHVFAAKGVI</sequence>
<accession>A0A6J5G3Q9</accession>
<dbReference type="EMBL" id="CADIKI010000007">
    <property type="protein sequence ID" value="CAB3790888.1"/>
    <property type="molecule type" value="Genomic_DNA"/>
</dbReference>
<keyword evidence="2" id="KW-1185">Reference proteome</keyword>
<dbReference type="Proteomes" id="UP000494252">
    <property type="component" value="Unassembled WGS sequence"/>
</dbReference>
<gene>
    <name evidence="1" type="ORF">LMG27177_02938</name>
</gene>
<dbReference type="RefSeq" id="WP_246290915.1">
    <property type="nucleotide sequence ID" value="NZ_CADIKI010000007.1"/>
</dbReference>
<name>A0A6J5G3Q9_9BURK</name>
<evidence type="ECO:0000313" key="2">
    <source>
        <dbReference type="Proteomes" id="UP000494252"/>
    </source>
</evidence>
<reference evidence="1 2" key="1">
    <citation type="submission" date="2020-04" db="EMBL/GenBank/DDBJ databases">
        <authorList>
            <person name="De Canck E."/>
        </authorList>
    </citation>
    <scope>NUCLEOTIDE SEQUENCE [LARGE SCALE GENOMIC DNA]</scope>
    <source>
        <strain evidence="1 2">LMG 27177</strain>
    </source>
</reference>
<proteinExistence type="predicted"/>
<evidence type="ECO:0000313" key="1">
    <source>
        <dbReference type="EMBL" id="CAB3790888.1"/>
    </source>
</evidence>
<protein>
    <submittedName>
        <fullName evidence="1">Uncharacterized protein</fullName>
    </submittedName>
</protein>
<dbReference type="AlphaFoldDB" id="A0A6J5G3Q9"/>
<organism evidence="1 2">
    <name type="scientific">Paraburkholderia fynbosensis</name>
    <dbReference type="NCBI Taxonomy" id="1200993"/>
    <lineage>
        <taxon>Bacteria</taxon>
        <taxon>Pseudomonadati</taxon>
        <taxon>Pseudomonadota</taxon>
        <taxon>Betaproteobacteria</taxon>
        <taxon>Burkholderiales</taxon>
        <taxon>Burkholderiaceae</taxon>
        <taxon>Paraburkholderia</taxon>
    </lineage>
</organism>